<feature type="domain" description="N-acetyltransferase" evidence="1">
    <location>
        <begin position="6"/>
        <end position="151"/>
    </location>
</feature>
<evidence type="ECO:0000313" key="2">
    <source>
        <dbReference type="EMBL" id="MCY1140967.1"/>
    </source>
</evidence>
<comment type="caution">
    <text evidence="2">The sequence shown here is derived from an EMBL/GenBank/DDBJ whole genome shotgun (WGS) entry which is preliminary data.</text>
</comment>
<dbReference type="InterPro" id="IPR000182">
    <property type="entry name" value="GNAT_dom"/>
</dbReference>
<name>A0ABT4B4I2_9ACTN</name>
<accession>A0ABT4B4I2</accession>
<dbReference type="EMBL" id="JAPNTZ010000008">
    <property type="protein sequence ID" value="MCY1140967.1"/>
    <property type="molecule type" value="Genomic_DNA"/>
</dbReference>
<dbReference type="PROSITE" id="PS51186">
    <property type="entry name" value="GNAT"/>
    <property type="match status" value="1"/>
</dbReference>
<evidence type="ECO:0000259" key="1">
    <source>
        <dbReference type="PROSITE" id="PS51186"/>
    </source>
</evidence>
<dbReference type="Gene3D" id="3.40.630.30">
    <property type="match status" value="1"/>
</dbReference>
<dbReference type="PANTHER" id="PTHR43328">
    <property type="entry name" value="ACETYLTRANSFERASE-RELATED"/>
    <property type="match status" value="1"/>
</dbReference>
<sequence length="151" mass="17450">MSDVEVRLRPVRITDIDDFFRHEQEPEAQRRANFPARDRPEFVTHWITRILADPQVGARTVLADGAVAGNVVSWWQDGRREVGYWLGERFWGRGVGTRALTLYLEVEKHRPLHATADVSNKASIRVLERCGFVRTDTVREPNVQFAVLELR</sequence>
<dbReference type="InterPro" id="IPR016181">
    <property type="entry name" value="Acyl_CoA_acyltransferase"/>
</dbReference>
<dbReference type="PANTHER" id="PTHR43328:SF1">
    <property type="entry name" value="N-ACETYLTRANSFERASE DOMAIN-CONTAINING PROTEIN"/>
    <property type="match status" value="1"/>
</dbReference>
<dbReference type="SUPFAM" id="SSF55729">
    <property type="entry name" value="Acyl-CoA N-acyltransferases (Nat)"/>
    <property type="match status" value="1"/>
</dbReference>
<proteinExistence type="predicted"/>
<dbReference type="Proteomes" id="UP001151002">
    <property type="component" value="Unassembled WGS sequence"/>
</dbReference>
<evidence type="ECO:0000313" key="3">
    <source>
        <dbReference type="Proteomes" id="UP001151002"/>
    </source>
</evidence>
<keyword evidence="3" id="KW-1185">Reference proteome</keyword>
<protein>
    <submittedName>
        <fullName evidence="2">GNAT family N-acetyltransferase</fullName>
    </submittedName>
</protein>
<dbReference type="RefSeq" id="WP_267565332.1">
    <property type="nucleotide sequence ID" value="NZ_JAPNTZ010000008.1"/>
</dbReference>
<dbReference type="Pfam" id="PF13302">
    <property type="entry name" value="Acetyltransf_3"/>
    <property type="match status" value="1"/>
</dbReference>
<gene>
    <name evidence="2" type="ORF">OWR29_23470</name>
</gene>
<reference evidence="2" key="1">
    <citation type="submission" date="2022-11" db="EMBL/GenBank/DDBJ databases">
        <authorList>
            <person name="Somphong A."/>
            <person name="Phongsopitanun W."/>
        </authorList>
    </citation>
    <scope>NUCLEOTIDE SEQUENCE</scope>
    <source>
        <strain evidence="2">Pm04-4</strain>
    </source>
</reference>
<organism evidence="2 3">
    <name type="scientific">Paractinoplanes pyxinae</name>
    <dbReference type="NCBI Taxonomy" id="2997416"/>
    <lineage>
        <taxon>Bacteria</taxon>
        <taxon>Bacillati</taxon>
        <taxon>Actinomycetota</taxon>
        <taxon>Actinomycetes</taxon>
        <taxon>Micromonosporales</taxon>
        <taxon>Micromonosporaceae</taxon>
        <taxon>Paractinoplanes</taxon>
    </lineage>
</organism>